<dbReference type="Pfam" id="PF13692">
    <property type="entry name" value="Glyco_trans_1_4"/>
    <property type="match status" value="1"/>
</dbReference>
<dbReference type="RefSeq" id="WP_280732344.1">
    <property type="nucleotide sequence ID" value="NZ_CP120367.1"/>
</dbReference>
<evidence type="ECO:0000313" key="2">
    <source>
        <dbReference type="Proteomes" id="UP001235547"/>
    </source>
</evidence>
<reference evidence="1 2" key="1">
    <citation type="submission" date="2023-03" db="EMBL/GenBank/DDBJ databases">
        <authorList>
            <person name="Kaur S."/>
            <person name="Espinosa-Saiz D."/>
            <person name="Velazquez E."/>
            <person name="Menendez E."/>
            <person name="diCenzo G.C."/>
        </authorList>
    </citation>
    <scope>NUCLEOTIDE SEQUENCE [LARGE SCALE GENOMIC DNA]</scope>
    <source>
        <strain evidence="1 2">LMG 27395</strain>
    </source>
</reference>
<dbReference type="InterPro" id="IPR050194">
    <property type="entry name" value="Glycosyltransferase_grp1"/>
</dbReference>
<dbReference type="PANTHER" id="PTHR45947">
    <property type="entry name" value="SULFOQUINOVOSYL TRANSFERASE SQD2"/>
    <property type="match status" value="1"/>
</dbReference>
<evidence type="ECO:0000313" key="1">
    <source>
        <dbReference type="EMBL" id="WEX81589.1"/>
    </source>
</evidence>
<dbReference type="CDD" id="cd03801">
    <property type="entry name" value="GT4_PimA-like"/>
    <property type="match status" value="1"/>
</dbReference>
<protein>
    <submittedName>
        <fullName evidence="1">Glycosyltransferase family 4 protein</fullName>
    </submittedName>
</protein>
<dbReference type="SUPFAM" id="SSF53756">
    <property type="entry name" value="UDP-Glycosyltransferase/glycogen phosphorylase"/>
    <property type="match status" value="1"/>
</dbReference>
<sequence length="365" mass="40013">MKIAFHAPMKSPDHPVPSGDRQMARVLIEALRLAGHEVSIASQLRTFSREGSHAEFWALRNEAEQEAARLLRLWQQDGAPDAWFCYHPYYKAPDLLGPVLSAEFSIPYITAESSYSYRRNEGARKLAQDQVAAGARQAAVNICFTRRDREGLEEAIPDGRYATLAPFIDVAPFQQLRKIVADECRLLAVAMMRPGDKMDSYRMLAKALALLLDLPWKLTIVGDGPARGEVQAAFAGIPAKRLDWAGEVEPRAIAGVLAAGDLYVWPGCGEAYGLSYLEAQAAGLPVIAQRTAGVPEVVKDGKTGVLTPAGDVELFAAAVRRFLGDRSLCTLFGARARRFVLEERSLSAAALRLGQIFKEFVEKAE</sequence>
<proteinExistence type="predicted"/>
<dbReference type="Gene3D" id="3.40.50.2000">
    <property type="entry name" value="Glycogen Phosphorylase B"/>
    <property type="match status" value="2"/>
</dbReference>
<organism evidence="1 2">
    <name type="scientific">Sinorhizobium numidicum</name>
    <dbReference type="NCBI Taxonomy" id="680248"/>
    <lineage>
        <taxon>Bacteria</taxon>
        <taxon>Pseudomonadati</taxon>
        <taxon>Pseudomonadota</taxon>
        <taxon>Alphaproteobacteria</taxon>
        <taxon>Hyphomicrobiales</taxon>
        <taxon>Rhizobiaceae</taxon>
        <taxon>Sinorhizobium/Ensifer group</taxon>
        <taxon>Sinorhizobium</taxon>
    </lineage>
</organism>
<gene>
    <name evidence="1" type="ORF">PYH38_001025</name>
</gene>
<dbReference type="EMBL" id="CP120370">
    <property type="protein sequence ID" value="WEX81589.1"/>
    <property type="molecule type" value="Genomic_DNA"/>
</dbReference>
<keyword evidence="2" id="KW-1185">Reference proteome</keyword>
<name>A0ABY8CSG8_9HYPH</name>
<dbReference type="PANTHER" id="PTHR45947:SF3">
    <property type="entry name" value="SULFOQUINOVOSYL TRANSFERASE SQD2"/>
    <property type="match status" value="1"/>
</dbReference>
<dbReference type="Proteomes" id="UP001235547">
    <property type="component" value="Chromosome 2"/>
</dbReference>
<accession>A0ABY8CSG8</accession>